<comment type="catalytic activity">
    <reaction evidence="4">
        <text>L-kynurenine + H2O = anthranilate + L-alanine + H(+)</text>
        <dbReference type="Rhea" id="RHEA:16813"/>
        <dbReference type="ChEBI" id="CHEBI:15377"/>
        <dbReference type="ChEBI" id="CHEBI:15378"/>
        <dbReference type="ChEBI" id="CHEBI:16567"/>
        <dbReference type="ChEBI" id="CHEBI:57959"/>
        <dbReference type="ChEBI" id="CHEBI:57972"/>
        <dbReference type="EC" id="3.7.1.3"/>
    </reaction>
</comment>
<dbReference type="InterPro" id="IPR015424">
    <property type="entry name" value="PyrdxlP-dep_Trfase"/>
</dbReference>
<dbReference type="PANTHER" id="PTHR14084:SF0">
    <property type="entry name" value="KYNURENINASE"/>
    <property type="match status" value="1"/>
</dbReference>
<dbReference type="RefSeq" id="WP_127888201.1">
    <property type="nucleotide sequence ID" value="NZ_CP028137.1"/>
</dbReference>
<dbReference type="PIRSF" id="PIRSF038800">
    <property type="entry name" value="KYNU"/>
    <property type="match status" value="1"/>
</dbReference>
<comment type="cofactor">
    <cofactor evidence="4">
        <name>pyridoxal 5'-phosphate</name>
        <dbReference type="ChEBI" id="CHEBI:597326"/>
    </cofactor>
</comment>
<dbReference type="GO" id="GO:0019441">
    <property type="term" value="P:L-tryptophan catabolic process to kynurenine"/>
    <property type="evidence" value="ECO:0007669"/>
    <property type="project" value="TreeGrafter"/>
</dbReference>
<feature type="domain" description="Aminotransferase class V" evidence="5">
    <location>
        <begin position="90"/>
        <end position="332"/>
    </location>
</feature>
<evidence type="ECO:0000256" key="4">
    <source>
        <dbReference type="PIRNR" id="PIRNR038800"/>
    </source>
</evidence>
<proteinExistence type="inferred from homology"/>
<comment type="pathway">
    <text evidence="4">Cofactor biosynthesis; NAD(+) biosynthesis; quinolinate from L-kynurenine: step 2/3.</text>
</comment>
<evidence type="ECO:0000256" key="2">
    <source>
        <dbReference type="ARBA" id="ARBA00022801"/>
    </source>
</evidence>
<dbReference type="GO" id="GO:0097053">
    <property type="term" value="P:L-kynurenine catabolic process"/>
    <property type="evidence" value="ECO:0007669"/>
    <property type="project" value="UniProtKB-UniPathway"/>
</dbReference>
<reference evidence="6 7" key="1">
    <citation type="submission" date="2018-03" db="EMBL/GenBank/DDBJ databases">
        <title>Bacteriophage NCPPB3778 and a type I-E CRISPR drive the evolution of the US Biological Select Agent, Rathayibacter toxicus.</title>
        <authorList>
            <person name="Davis E.W.II."/>
            <person name="Tabima J.F."/>
            <person name="Weisberg A.J."/>
            <person name="Dantas Lopes L."/>
            <person name="Wiseman M.S."/>
            <person name="Wiseman M.S."/>
            <person name="Pupko T."/>
            <person name="Belcher M.S."/>
            <person name="Sechler A.J."/>
            <person name="Tancos M.A."/>
            <person name="Schroeder B.K."/>
            <person name="Murray T.D."/>
            <person name="Luster D.G."/>
            <person name="Schneider W.L."/>
            <person name="Rogers E."/>
            <person name="Andreote F.D."/>
            <person name="Grunwald N.J."/>
            <person name="Putnam M.L."/>
            <person name="Chang J.H."/>
        </authorList>
    </citation>
    <scope>NUCLEOTIDE SEQUENCE [LARGE SCALE GENOMIC DNA]</scope>
    <source>
        <strain evidence="6 7">DSM 15932</strain>
    </source>
</reference>
<dbReference type="UniPathway" id="UPA00334">
    <property type="reaction ID" value="UER00455"/>
</dbReference>
<evidence type="ECO:0000256" key="1">
    <source>
        <dbReference type="ARBA" id="ARBA00022642"/>
    </source>
</evidence>
<keyword evidence="3 4" id="KW-0663">Pyridoxal phosphate</keyword>
<dbReference type="SUPFAM" id="SSF53383">
    <property type="entry name" value="PLP-dependent transferases"/>
    <property type="match status" value="1"/>
</dbReference>
<dbReference type="InterPro" id="IPR015421">
    <property type="entry name" value="PyrdxlP-dep_Trfase_major"/>
</dbReference>
<dbReference type="Proteomes" id="UP000285317">
    <property type="component" value="Chromosome"/>
</dbReference>
<dbReference type="GO" id="GO:0030170">
    <property type="term" value="F:pyridoxal phosphate binding"/>
    <property type="evidence" value="ECO:0007669"/>
    <property type="project" value="InterPro"/>
</dbReference>
<evidence type="ECO:0000313" key="6">
    <source>
        <dbReference type="EMBL" id="AZZ53796.1"/>
    </source>
</evidence>
<dbReference type="Gene3D" id="3.90.1150.10">
    <property type="entry name" value="Aspartate Aminotransferase, domain 1"/>
    <property type="match status" value="1"/>
</dbReference>
<dbReference type="AlphaFoldDB" id="A0A3T0T5A9"/>
<protein>
    <recommendedName>
        <fullName evidence="4">Kynureninase</fullName>
        <ecNumber evidence="4">3.7.1.3</ecNumber>
    </recommendedName>
</protein>
<dbReference type="GO" id="GO:0005737">
    <property type="term" value="C:cytoplasm"/>
    <property type="evidence" value="ECO:0007669"/>
    <property type="project" value="InterPro"/>
</dbReference>
<dbReference type="GO" id="GO:0030429">
    <property type="term" value="F:kynureninase activity"/>
    <property type="evidence" value="ECO:0007669"/>
    <property type="project" value="UniProtKB-EC"/>
</dbReference>
<dbReference type="Pfam" id="PF00266">
    <property type="entry name" value="Aminotran_5"/>
    <property type="match status" value="1"/>
</dbReference>
<evidence type="ECO:0000256" key="3">
    <source>
        <dbReference type="ARBA" id="ARBA00022898"/>
    </source>
</evidence>
<comment type="subunit">
    <text evidence="4">Homodimer.</text>
</comment>
<dbReference type="PANTHER" id="PTHR14084">
    <property type="entry name" value="KYNURENINASE"/>
    <property type="match status" value="1"/>
</dbReference>
<dbReference type="EC" id="3.7.1.3" evidence="4"/>
<dbReference type="Gene3D" id="3.40.640.10">
    <property type="entry name" value="Type I PLP-dependent aspartate aminotransferase-like (Major domain)"/>
    <property type="match status" value="1"/>
</dbReference>
<evidence type="ECO:0000259" key="5">
    <source>
        <dbReference type="Pfam" id="PF00266"/>
    </source>
</evidence>
<name>A0A3T0T5A9_9MICO</name>
<organism evidence="6 7">
    <name type="scientific">Rathayibacter festucae DSM 15932</name>
    <dbReference type="NCBI Taxonomy" id="1328866"/>
    <lineage>
        <taxon>Bacteria</taxon>
        <taxon>Bacillati</taxon>
        <taxon>Actinomycetota</taxon>
        <taxon>Actinomycetes</taxon>
        <taxon>Micrococcales</taxon>
        <taxon>Microbacteriaceae</taxon>
        <taxon>Rathayibacter</taxon>
    </lineage>
</organism>
<keyword evidence="1 4" id="KW-0662">Pyridine nucleotide biosynthesis</keyword>
<gene>
    <name evidence="6" type="ORF">C1I64_18330</name>
</gene>
<comment type="similarity">
    <text evidence="4">Belongs to the kynureninase family.</text>
</comment>
<dbReference type="GO" id="GO:0009435">
    <property type="term" value="P:NAD+ biosynthetic process"/>
    <property type="evidence" value="ECO:0007669"/>
    <property type="project" value="UniProtKB-UniPathway"/>
</dbReference>
<comment type="catalytic activity">
    <reaction evidence="4">
        <text>3-hydroxy-L-kynurenine + H2O = 3-hydroxyanthranilate + L-alanine + H(+)</text>
        <dbReference type="Rhea" id="RHEA:25143"/>
        <dbReference type="ChEBI" id="CHEBI:15377"/>
        <dbReference type="ChEBI" id="CHEBI:15378"/>
        <dbReference type="ChEBI" id="CHEBI:36559"/>
        <dbReference type="ChEBI" id="CHEBI:57972"/>
        <dbReference type="ChEBI" id="CHEBI:58125"/>
        <dbReference type="EC" id="3.7.1.3"/>
    </reaction>
</comment>
<comment type="function">
    <text evidence="4">Catalyzes the cleavage of L-kynurenine (L-Kyn) and L-3-hydroxykynurenine (L-3OHKyn) into anthranilic acid (AA) and 3-hydroxyanthranilic acid (3-OHAA), respectively.</text>
</comment>
<dbReference type="EMBL" id="CP028137">
    <property type="protein sequence ID" value="AZZ53796.1"/>
    <property type="molecule type" value="Genomic_DNA"/>
</dbReference>
<dbReference type="KEGG" id="rfs:C1I64_18330"/>
<keyword evidence="2 4" id="KW-0378">Hydrolase</keyword>
<accession>A0A3T0T5A9</accession>
<dbReference type="InterPro" id="IPR000192">
    <property type="entry name" value="Aminotrans_V_dom"/>
</dbReference>
<evidence type="ECO:0000313" key="7">
    <source>
        <dbReference type="Proteomes" id="UP000285317"/>
    </source>
</evidence>
<dbReference type="UniPathway" id="UPA00253">
    <property type="reaction ID" value="UER00329"/>
</dbReference>
<dbReference type="GO" id="GO:0043420">
    <property type="term" value="P:anthranilate metabolic process"/>
    <property type="evidence" value="ECO:0007669"/>
    <property type="project" value="TreeGrafter"/>
</dbReference>
<dbReference type="InterPro" id="IPR015422">
    <property type="entry name" value="PyrdxlP-dep_Trfase_small"/>
</dbReference>
<dbReference type="InterPro" id="IPR010111">
    <property type="entry name" value="Kynureninase"/>
</dbReference>
<comment type="pathway">
    <text evidence="4">Amino-acid degradation; L-kynurenine degradation; L-alanine and anthranilate from L-kynurenine: step 1/1.</text>
</comment>
<sequence>MALDQTVRSSAAELDRLDPLAGYRSRFVGADDPALPAYVDGNSLGRPLKVLTERYAAFVEQEWGTRLIRGWDDSWFQLPLALGDRLGRSVLGAAPGQVVVGDSTTVSLYKLIRTALTARPGRSEIVIDRGNFPTDRFVVEGIAAETGASIRWIETESGSGVTPDDVRAVVGADTAVVVLSQVAYRSGYAADVPAITDIVHEHGALVLWDVCHSVGVLPIELDAWGVDLATGCTYKYLNGGPGAPAFLYVRRELIASARQPIQGWMGVKDSFRMGEDYDPADGIRRFLSGTPPIVGMLAMQAMLDLIEEAGLPAIHTKSIALTAFAVELFDEHLAPLGVELSTTREPARRGGHITVDHPEFAAMVPVLWERGIIPDFRTPSGIRLGLSPLSTSFAEVETVILAVRDLLLEGARESREVHGGA</sequence>